<evidence type="ECO:0000256" key="1">
    <source>
        <dbReference type="ARBA" id="ARBA00004571"/>
    </source>
</evidence>
<keyword evidence="7 8" id="KW-0998">Cell outer membrane</keyword>
<dbReference type="InterPro" id="IPR023996">
    <property type="entry name" value="TonB-dep_OMP_SusC/RagA"/>
</dbReference>
<evidence type="ECO:0000256" key="7">
    <source>
        <dbReference type="ARBA" id="ARBA00023237"/>
    </source>
</evidence>
<feature type="chain" id="PRO_5011677784" evidence="10">
    <location>
        <begin position="27"/>
        <end position="982"/>
    </location>
</feature>
<comment type="subcellular location">
    <subcellularLocation>
        <location evidence="1 8">Cell outer membrane</location>
        <topology evidence="1 8">Multi-pass membrane protein</topology>
    </subcellularLocation>
</comment>
<dbReference type="Pfam" id="PF13715">
    <property type="entry name" value="CarbopepD_reg_2"/>
    <property type="match status" value="1"/>
</dbReference>
<evidence type="ECO:0000256" key="6">
    <source>
        <dbReference type="ARBA" id="ARBA00023136"/>
    </source>
</evidence>
<dbReference type="Gene3D" id="2.60.40.1120">
    <property type="entry name" value="Carboxypeptidase-like, regulatory domain"/>
    <property type="match status" value="1"/>
</dbReference>
<dbReference type="InterPro" id="IPR036942">
    <property type="entry name" value="Beta-barrel_TonB_sf"/>
</dbReference>
<keyword evidence="2 8" id="KW-0813">Transport</keyword>
<dbReference type="InterPro" id="IPR023997">
    <property type="entry name" value="TonB-dep_OMP_SusC/RagA_CS"/>
</dbReference>
<keyword evidence="14" id="KW-1185">Reference proteome</keyword>
<dbReference type="Pfam" id="PF00593">
    <property type="entry name" value="TonB_dep_Rec_b-barrel"/>
    <property type="match status" value="1"/>
</dbReference>
<dbReference type="RefSeq" id="WP_092436562.1">
    <property type="nucleotide sequence ID" value="NZ_FMYP01000013.1"/>
</dbReference>
<sequence>MKHLFTLVGRMLLVSIILCSGGLAYAQDLSVSGKVTDASNGSTMVGATVYVKGTSNGTATDLDGNYTISVASQNTLVFSSIGYTTQEVVVTGNIINVVLKPATEQIDEVVVIGYGTVKKSDATGSVVAVSSDRFNKGAITSAQDLLVGKSAGVVITNAGGAPGSGSTIRIRGGSSLNASNDPLIVVDGVAISNENVSGSSNFLSFINPNDIETFTVLKDASATAIYGSRASNGVIIITTKKGKVGSAFSVRYDGNTSISSAIEFLDVYSADEIRKIAFDKQDLFGVSSFTRLGNSSTNWQKEIFRTAISQDHNVSVTGAYKTLPYRVSVGYTDQNGIMKNTDLQRTTGSINLDPSFLDGSLKVSVNAKGMYTKNNFGDAGALGSAVNMDPTKPIKDGNAVSDGYFQWANYGSSLGTSNPVEQLMAADNKSEVSRFVGNAQIDYKLPFIEGLKANLNVATDFTKSDGYNNRPITSPTGLTGGYLGRLSDYNAKSYNNLLDFYFNYNKDLTEVSSKLDLTAGYSWQHFKREGGSYTDGVIPNSNAPVTTSYISENYLVSFFGRLNYTFMDRYLFTATLRNDGSSRFAGSNQWGLFPAAALAWKIKDETFLKDVKVVSEMKLRLGWGVTGQQDIGSDYPSQSVFIASSPGSFYLIDGEYIPTLRPGASDPNIKWEETTTQNIGLDFGFVNDRISGSIDVYKRKTKDLLTIVPIPTGSNNSNRLFTNVGSLENSGVELSINTRPISKKDVSLELGFNVTYNKNKVTKLLMSDDPNFPGILEGDAFTGIKQVVKVGYPAHSFYLNQQVYDANGNPIEGLYVDLSGQGGVVSGDNADRYISKSPSPDYLLGFSARFTYKNFDFSGSARASIGNYVYNLVSAGASYDQMFQLNYWKNFTRQLNETQFVKRQFSSDHFVEDASFFKLDNLSAGYNFDNFYGKTTARISFTVQNVLTITKYSGLDPEVSGGIDNNFYPRPRTFMLGLSLKF</sequence>
<evidence type="ECO:0000256" key="10">
    <source>
        <dbReference type="SAM" id="SignalP"/>
    </source>
</evidence>
<evidence type="ECO:0000313" key="14">
    <source>
        <dbReference type="Proteomes" id="UP000199452"/>
    </source>
</evidence>
<evidence type="ECO:0000259" key="12">
    <source>
        <dbReference type="Pfam" id="PF07715"/>
    </source>
</evidence>
<dbReference type="Pfam" id="PF07715">
    <property type="entry name" value="Plug"/>
    <property type="match status" value="1"/>
</dbReference>
<name>A0A1G6HTQ7_9BACT</name>
<dbReference type="STRING" id="1640674.SAMN05216323_101321"/>
<dbReference type="InterPro" id="IPR037066">
    <property type="entry name" value="Plug_dom_sf"/>
</dbReference>
<dbReference type="Proteomes" id="UP000199452">
    <property type="component" value="Unassembled WGS sequence"/>
</dbReference>
<evidence type="ECO:0000313" key="13">
    <source>
        <dbReference type="EMBL" id="SDB97600.1"/>
    </source>
</evidence>
<evidence type="ECO:0000256" key="3">
    <source>
        <dbReference type="ARBA" id="ARBA00022452"/>
    </source>
</evidence>
<evidence type="ECO:0000259" key="11">
    <source>
        <dbReference type="Pfam" id="PF00593"/>
    </source>
</evidence>
<dbReference type="NCBIfam" id="TIGR04056">
    <property type="entry name" value="OMP_RagA_SusC"/>
    <property type="match status" value="1"/>
</dbReference>
<dbReference type="Gene3D" id="2.170.130.10">
    <property type="entry name" value="TonB-dependent receptor, plug domain"/>
    <property type="match status" value="1"/>
</dbReference>
<keyword evidence="5 9" id="KW-0798">TonB box</keyword>
<dbReference type="EMBL" id="FMYP01000013">
    <property type="protein sequence ID" value="SDB97600.1"/>
    <property type="molecule type" value="Genomic_DNA"/>
</dbReference>
<comment type="similarity">
    <text evidence="8 9">Belongs to the TonB-dependent receptor family.</text>
</comment>
<keyword evidence="6 8" id="KW-0472">Membrane</keyword>
<evidence type="ECO:0000256" key="8">
    <source>
        <dbReference type="PROSITE-ProRule" id="PRU01360"/>
    </source>
</evidence>
<evidence type="ECO:0000256" key="5">
    <source>
        <dbReference type="ARBA" id="ARBA00023077"/>
    </source>
</evidence>
<accession>A0A1G6HTQ7</accession>
<reference evidence="13 14" key="1">
    <citation type="submission" date="2016-09" db="EMBL/GenBank/DDBJ databases">
        <authorList>
            <person name="Capua I."/>
            <person name="De Benedictis P."/>
            <person name="Joannis T."/>
            <person name="Lombin L.H."/>
            <person name="Cattoli G."/>
        </authorList>
    </citation>
    <scope>NUCLEOTIDE SEQUENCE [LARGE SCALE GENOMIC DNA]</scope>
    <source>
        <strain evidence="13 14">A7P-90m</strain>
    </source>
</reference>
<keyword evidence="4 8" id="KW-0812">Transmembrane</keyword>
<dbReference type="InterPro" id="IPR012910">
    <property type="entry name" value="Plug_dom"/>
</dbReference>
<dbReference type="SUPFAM" id="SSF56935">
    <property type="entry name" value="Porins"/>
    <property type="match status" value="1"/>
</dbReference>
<evidence type="ECO:0000256" key="2">
    <source>
        <dbReference type="ARBA" id="ARBA00022448"/>
    </source>
</evidence>
<gene>
    <name evidence="13" type="ORF">SAMN05216323_101321</name>
</gene>
<evidence type="ECO:0000256" key="4">
    <source>
        <dbReference type="ARBA" id="ARBA00022692"/>
    </source>
</evidence>
<organism evidence="13 14">
    <name type="scientific">Williamwhitmania taraxaci</name>
    <dbReference type="NCBI Taxonomy" id="1640674"/>
    <lineage>
        <taxon>Bacteria</taxon>
        <taxon>Pseudomonadati</taxon>
        <taxon>Bacteroidota</taxon>
        <taxon>Bacteroidia</taxon>
        <taxon>Bacteroidales</taxon>
        <taxon>Williamwhitmaniaceae</taxon>
        <taxon>Williamwhitmania</taxon>
    </lineage>
</organism>
<feature type="signal peptide" evidence="10">
    <location>
        <begin position="1"/>
        <end position="26"/>
    </location>
</feature>
<proteinExistence type="inferred from homology"/>
<dbReference type="InterPro" id="IPR008969">
    <property type="entry name" value="CarboxyPept-like_regulatory"/>
</dbReference>
<protein>
    <submittedName>
        <fullName evidence="13">Iron complex outermembrane recepter protein</fullName>
    </submittedName>
</protein>
<keyword evidence="3 8" id="KW-1134">Transmembrane beta strand</keyword>
<dbReference type="InterPro" id="IPR000531">
    <property type="entry name" value="Beta-barrel_TonB"/>
</dbReference>
<dbReference type="AlphaFoldDB" id="A0A1G6HTQ7"/>
<dbReference type="PROSITE" id="PS52016">
    <property type="entry name" value="TONB_DEPENDENT_REC_3"/>
    <property type="match status" value="1"/>
</dbReference>
<dbReference type="InterPro" id="IPR039426">
    <property type="entry name" value="TonB-dep_rcpt-like"/>
</dbReference>
<feature type="domain" description="TonB-dependent receptor-like beta-barrel" evidence="11">
    <location>
        <begin position="403"/>
        <end position="945"/>
    </location>
</feature>
<feature type="domain" description="TonB-dependent receptor plug" evidence="12">
    <location>
        <begin position="119"/>
        <end position="234"/>
    </location>
</feature>
<keyword evidence="10" id="KW-0732">Signal</keyword>
<dbReference type="GO" id="GO:0009279">
    <property type="term" value="C:cell outer membrane"/>
    <property type="evidence" value="ECO:0007669"/>
    <property type="project" value="UniProtKB-SubCell"/>
</dbReference>
<dbReference type="OrthoDB" id="9768177at2"/>
<evidence type="ECO:0000256" key="9">
    <source>
        <dbReference type="RuleBase" id="RU003357"/>
    </source>
</evidence>
<dbReference type="NCBIfam" id="TIGR04057">
    <property type="entry name" value="SusC_RagA_signa"/>
    <property type="match status" value="1"/>
</dbReference>
<dbReference type="Gene3D" id="2.40.170.20">
    <property type="entry name" value="TonB-dependent receptor, beta-barrel domain"/>
    <property type="match status" value="1"/>
</dbReference>
<dbReference type="SUPFAM" id="SSF49464">
    <property type="entry name" value="Carboxypeptidase regulatory domain-like"/>
    <property type="match status" value="1"/>
</dbReference>